<keyword evidence="3" id="KW-1003">Cell membrane</keyword>
<evidence type="ECO:0000313" key="10">
    <source>
        <dbReference type="Proteomes" id="UP000195137"/>
    </source>
</evidence>
<accession>A0A1Y3GA87</accession>
<evidence type="ECO:0000259" key="8">
    <source>
        <dbReference type="PROSITE" id="PS50850"/>
    </source>
</evidence>
<dbReference type="OrthoDB" id="117970at2157"/>
<reference evidence="9 10" key="1">
    <citation type="submission" date="2016-12" db="EMBL/GenBank/DDBJ databases">
        <title>Discovery of methanogenic haloarchaea.</title>
        <authorList>
            <person name="Sorokin D.Y."/>
            <person name="Makarova K.S."/>
            <person name="Abbas B."/>
            <person name="Ferrer M."/>
            <person name="Golyshin P.N."/>
        </authorList>
    </citation>
    <scope>NUCLEOTIDE SEQUENCE [LARGE SCALE GENOMIC DNA]</scope>
    <source>
        <strain evidence="9">AMET1</strain>
    </source>
</reference>
<comment type="caution">
    <text evidence="9">The sequence shown here is derived from an EMBL/GenBank/DDBJ whole genome shotgun (WGS) entry which is preliminary data.</text>
</comment>
<name>A0A1Y3GA87_9EURY</name>
<feature type="transmembrane region" description="Helical" evidence="7">
    <location>
        <begin position="94"/>
        <end position="115"/>
    </location>
</feature>
<evidence type="ECO:0000256" key="4">
    <source>
        <dbReference type="ARBA" id="ARBA00022692"/>
    </source>
</evidence>
<feature type="transmembrane region" description="Helical" evidence="7">
    <location>
        <begin position="310"/>
        <end position="333"/>
    </location>
</feature>
<evidence type="ECO:0000256" key="2">
    <source>
        <dbReference type="ARBA" id="ARBA00022448"/>
    </source>
</evidence>
<dbReference type="GO" id="GO:0005886">
    <property type="term" value="C:plasma membrane"/>
    <property type="evidence" value="ECO:0007669"/>
    <property type="project" value="UniProtKB-SubCell"/>
</dbReference>
<keyword evidence="2" id="KW-0813">Transport</keyword>
<feature type="transmembrane region" description="Helical" evidence="7">
    <location>
        <begin position="70"/>
        <end position="88"/>
    </location>
</feature>
<feature type="transmembrane region" description="Helical" evidence="7">
    <location>
        <begin position="127"/>
        <end position="145"/>
    </location>
</feature>
<evidence type="ECO:0000256" key="3">
    <source>
        <dbReference type="ARBA" id="ARBA00022475"/>
    </source>
</evidence>
<feature type="transmembrane region" description="Helical" evidence="7">
    <location>
        <begin position="33"/>
        <end position="50"/>
    </location>
</feature>
<feature type="transmembrane region" description="Helical" evidence="7">
    <location>
        <begin position="151"/>
        <end position="173"/>
    </location>
</feature>
<keyword evidence="6 7" id="KW-0472">Membrane</keyword>
<feature type="transmembrane region" description="Helical" evidence="7">
    <location>
        <begin position="221"/>
        <end position="243"/>
    </location>
</feature>
<dbReference type="AlphaFoldDB" id="A0A1Y3GA87"/>
<evidence type="ECO:0000256" key="5">
    <source>
        <dbReference type="ARBA" id="ARBA00022989"/>
    </source>
</evidence>
<feature type="transmembrane region" description="Helical" evidence="7">
    <location>
        <begin position="7"/>
        <end position="27"/>
    </location>
</feature>
<sequence length="401" mass="44252">METKVKLLITYATLASLSMGMIFPYIPLYGQEIGMPISLIGYLVFVYYLTEMFTRIPVGQITNQIGYPKITITAGILSIISATLYLTSNLIWPLLFLAQITFAIAFAIAWVSIPAYITKAKGSLPKYTFLVGIGWLFGPPIGGITRDYYGMTHLFIILTIISITLLTISIYFYKHTQTQNHSKNLQKNTNKNRKPTLKNTIKSTKNSYKKAHHLLLNRKKVLIATLVSLIMFMSFGLLASVIPLHLEDIGFTSFMIGIFAATQTTISSAIRLKTNPIVKILGRVNILIIGTAICGIAISTVSIITHPTTLILISAIWGLGHGLYLPIAFDLIADDTNIEERDIGMGLRGTVGTAGSAISVLTFMYLAEITTFSLSIATFGIIMTTFAITLHIYWKQKGTCR</sequence>
<keyword evidence="5 7" id="KW-1133">Transmembrane helix</keyword>
<dbReference type="InterPro" id="IPR020846">
    <property type="entry name" value="MFS_dom"/>
</dbReference>
<evidence type="ECO:0000313" key="9">
    <source>
        <dbReference type="EMBL" id="OUJ18338.1"/>
    </source>
</evidence>
<protein>
    <submittedName>
        <fullName evidence="9">MFS family permease</fullName>
    </submittedName>
</protein>
<proteinExistence type="predicted"/>
<organism evidence="9 10">
    <name type="scientific">Methanonatronarchaeum thermophilum</name>
    <dbReference type="NCBI Taxonomy" id="1927129"/>
    <lineage>
        <taxon>Archaea</taxon>
        <taxon>Methanobacteriati</taxon>
        <taxon>Methanobacteriota</taxon>
        <taxon>Methanonatronarchaeia</taxon>
        <taxon>Methanonatronarchaeales</taxon>
        <taxon>Methanonatronarchaeaceae</taxon>
        <taxon>Methanonatronarchaeum</taxon>
    </lineage>
</organism>
<keyword evidence="4 7" id="KW-0812">Transmembrane</keyword>
<gene>
    <name evidence="9" type="ORF">AMET1_1250</name>
</gene>
<dbReference type="Proteomes" id="UP000195137">
    <property type="component" value="Unassembled WGS sequence"/>
</dbReference>
<dbReference type="InterPro" id="IPR050171">
    <property type="entry name" value="MFS_Transporters"/>
</dbReference>
<dbReference type="Gene3D" id="1.20.1250.20">
    <property type="entry name" value="MFS general substrate transporter like domains"/>
    <property type="match status" value="1"/>
</dbReference>
<evidence type="ECO:0000256" key="7">
    <source>
        <dbReference type="SAM" id="Phobius"/>
    </source>
</evidence>
<dbReference type="PANTHER" id="PTHR23517">
    <property type="entry name" value="RESISTANCE PROTEIN MDTM, PUTATIVE-RELATED-RELATED"/>
    <property type="match status" value="1"/>
</dbReference>
<dbReference type="EMBL" id="MRZU01000004">
    <property type="protein sequence ID" value="OUJ18338.1"/>
    <property type="molecule type" value="Genomic_DNA"/>
</dbReference>
<feature type="transmembrane region" description="Helical" evidence="7">
    <location>
        <begin position="345"/>
        <end position="366"/>
    </location>
</feature>
<dbReference type="Pfam" id="PF07690">
    <property type="entry name" value="MFS_1"/>
    <property type="match status" value="1"/>
</dbReference>
<evidence type="ECO:0000256" key="1">
    <source>
        <dbReference type="ARBA" id="ARBA00004651"/>
    </source>
</evidence>
<dbReference type="InterPro" id="IPR036259">
    <property type="entry name" value="MFS_trans_sf"/>
</dbReference>
<feature type="transmembrane region" description="Helical" evidence="7">
    <location>
        <begin position="249"/>
        <end position="272"/>
    </location>
</feature>
<keyword evidence="10" id="KW-1185">Reference proteome</keyword>
<comment type="subcellular location">
    <subcellularLocation>
        <location evidence="1">Cell membrane</location>
        <topology evidence="1">Multi-pass membrane protein</topology>
    </subcellularLocation>
</comment>
<dbReference type="GO" id="GO:0022857">
    <property type="term" value="F:transmembrane transporter activity"/>
    <property type="evidence" value="ECO:0007669"/>
    <property type="project" value="InterPro"/>
</dbReference>
<dbReference type="PROSITE" id="PS50850">
    <property type="entry name" value="MFS"/>
    <property type="match status" value="1"/>
</dbReference>
<feature type="transmembrane region" description="Helical" evidence="7">
    <location>
        <begin position="284"/>
        <end position="304"/>
    </location>
</feature>
<feature type="transmembrane region" description="Helical" evidence="7">
    <location>
        <begin position="372"/>
        <end position="394"/>
    </location>
</feature>
<dbReference type="SUPFAM" id="SSF103473">
    <property type="entry name" value="MFS general substrate transporter"/>
    <property type="match status" value="1"/>
</dbReference>
<dbReference type="InterPro" id="IPR011701">
    <property type="entry name" value="MFS"/>
</dbReference>
<feature type="domain" description="Major facilitator superfamily (MFS) profile" evidence="8">
    <location>
        <begin position="4"/>
        <end position="398"/>
    </location>
</feature>
<evidence type="ECO:0000256" key="6">
    <source>
        <dbReference type="ARBA" id="ARBA00023136"/>
    </source>
</evidence>